<feature type="region of interest" description="Disordered" evidence="1">
    <location>
        <begin position="1"/>
        <end position="28"/>
    </location>
</feature>
<reference evidence="2" key="2">
    <citation type="journal article" date="2023" name="IMA Fungus">
        <title>Comparative genomic study of the Penicillium genus elucidates a diverse pangenome and 15 lateral gene transfer events.</title>
        <authorList>
            <person name="Petersen C."/>
            <person name="Sorensen T."/>
            <person name="Nielsen M.R."/>
            <person name="Sondergaard T.E."/>
            <person name="Sorensen J.L."/>
            <person name="Fitzpatrick D.A."/>
            <person name="Frisvad J.C."/>
            <person name="Nielsen K.L."/>
        </authorList>
    </citation>
    <scope>NUCLEOTIDE SEQUENCE</scope>
    <source>
        <strain evidence="2">IBT 21917</strain>
    </source>
</reference>
<evidence type="ECO:0000313" key="3">
    <source>
        <dbReference type="Proteomes" id="UP001146351"/>
    </source>
</evidence>
<reference evidence="2" key="1">
    <citation type="submission" date="2022-11" db="EMBL/GenBank/DDBJ databases">
        <authorList>
            <person name="Petersen C."/>
        </authorList>
    </citation>
    <scope>NUCLEOTIDE SEQUENCE</scope>
    <source>
        <strain evidence="2">IBT 21917</strain>
    </source>
</reference>
<dbReference type="AlphaFoldDB" id="A0A9W9HQ73"/>
<protein>
    <submittedName>
        <fullName evidence="2">Uncharacterized protein</fullName>
    </submittedName>
</protein>
<dbReference type="EMBL" id="JAPQKO010000006">
    <property type="protein sequence ID" value="KAJ5155341.1"/>
    <property type="molecule type" value="Genomic_DNA"/>
</dbReference>
<organism evidence="2 3">
    <name type="scientific">Penicillium capsulatum</name>
    <dbReference type="NCBI Taxonomy" id="69766"/>
    <lineage>
        <taxon>Eukaryota</taxon>
        <taxon>Fungi</taxon>
        <taxon>Dikarya</taxon>
        <taxon>Ascomycota</taxon>
        <taxon>Pezizomycotina</taxon>
        <taxon>Eurotiomycetes</taxon>
        <taxon>Eurotiomycetidae</taxon>
        <taxon>Eurotiales</taxon>
        <taxon>Aspergillaceae</taxon>
        <taxon>Penicillium</taxon>
    </lineage>
</organism>
<dbReference type="Proteomes" id="UP001146351">
    <property type="component" value="Unassembled WGS sequence"/>
</dbReference>
<comment type="caution">
    <text evidence="2">The sequence shown here is derived from an EMBL/GenBank/DDBJ whole genome shotgun (WGS) entry which is preliminary data.</text>
</comment>
<sequence length="73" mass="7807">MMLEKSKVEGLDDESSYDRGSPHFRLSVGPAGWAPSPLILRFQEQRGAGQHLEAGLGGNSAPIPRTTALAFAK</sequence>
<evidence type="ECO:0000313" key="2">
    <source>
        <dbReference type="EMBL" id="KAJ5155341.1"/>
    </source>
</evidence>
<accession>A0A9W9HQ73</accession>
<proteinExistence type="predicted"/>
<evidence type="ECO:0000256" key="1">
    <source>
        <dbReference type="SAM" id="MobiDB-lite"/>
    </source>
</evidence>
<gene>
    <name evidence="2" type="ORF">N7492_008144</name>
</gene>
<feature type="compositionally biased region" description="Basic and acidic residues" evidence="1">
    <location>
        <begin position="1"/>
        <end position="21"/>
    </location>
</feature>
<keyword evidence="3" id="KW-1185">Reference proteome</keyword>
<name>A0A9W9HQ73_9EURO</name>